<proteinExistence type="predicted"/>
<evidence type="ECO:0000313" key="1">
    <source>
        <dbReference type="EMBL" id="RWS09060.1"/>
    </source>
</evidence>
<accession>A0A3S3P6M7</accession>
<gene>
    <name evidence="1" type="ORF">B4U79_11241</name>
</gene>
<name>A0A3S3P6M7_9ACAR</name>
<evidence type="ECO:0000313" key="2">
    <source>
        <dbReference type="Proteomes" id="UP000285301"/>
    </source>
</evidence>
<dbReference type="Proteomes" id="UP000285301">
    <property type="component" value="Unassembled WGS sequence"/>
</dbReference>
<comment type="caution">
    <text evidence="1">The sequence shown here is derived from an EMBL/GenBank/DDBJ whole genome shotgun (WGS) entry which is preliminary data.</text>
</comment>
<keyword evidence="2" id="KW-1185">Reference proteome</keyword>
<dbReference type="OrthoDB" id="6497161at2759"/>
<protein>
    <submittedName>
        <fullName evidence="1">Uncharacterized protein</fullName>
    </submittedName>
</protein>
<dbReference type="EMBL" id="NCKU01002670">
    <property type="protein sequence ID" value="RWS09060.1"/>
    <property type="molecule type" value="Genomic_DNA"/>
</dbReference>
<organism evidence="1 2">
    <name type="scientific">Dinothrombium tinctorium</name>
    <dbReference type="NCBI Taxonomy" id="1965070"/>
    <lineage>
        <taxon>Eukaryota</taxon>
        <taxon>Metazoa</taxon>
        <taxon>Ecdysozoa</taxon>
        <taxon>Arthropoda</taxon>
        <taxon>Chelicerata</taxon>
        <taxon>Arachnida</taxon>
        <taxon>Acari</taxon>
        <taxon>Acariformes</taxon>
        <taxon>Trombidiformes</taxon>
        <taxon>Prostigmata</taxon>
        <taxon>Anystina</taxon>
        <taxon>Parasitengona</taxon>
        <taxon>Trombidioidea</taxon>
        <taxon>Trombidiidae</taxon>
        <taxon>Dinothrombium</taxon>
    </lineage>
</organism>
<dbReference type="AlphaFoldDB" id="A0A3S3P6M7"/>
<reference evidence="1 2" key="1">
    <citation type="journal article" date="2018" name="Gigascience">
        <title>Genomes of trombidid mites reveal novel predicted allergens and laterally-transferred genes associated with secondary metabolism.</title>
        <authorList>
            <person name="Dong X."/>
            <person name="Chaisiri K."/>
            <person name="Xia D."/>
            <person name="Armstrong S.D."/>
            <person name="Fang Y."/>
            <person name="Donnelly M.J."/>
            <person name="Kadowaki T."/>
            <person name="McGarry J.W."/>
            <person name="Darby A.C."/>
            <person name="Makepeace B.L."/>
        </authorList>
    </citation>
    <scope>NUCLEOTIDE SEQUENCE [LARGE SCALE GENOMIC DNA]</scope>
    <source>
        <strain evidence="1">UoL-WK</strain>
    </source>
</reference>
<sequence length="47" mass="5540">MQIINLPDYTIKWVISFLKNRKFPVKINENYSDKKESLSGVPQESKL</sequence>
<feature type="non-terminal residue" evidence="1">
    <location>
        <position position="47"/>
    </location>
</feature>